<evidence type="ECO:0000256" key="1">
    <source>
        <dbReference type="ARBA" id="ARBA00022679"/>
    </source>
</evidence>
<evidence type="ECO:0000256" key="2">
    <source>
        <dbReference type="ARBA" id="ARBA00022695"/>
    </source>
</evidence>
<dbReference type="GO" id="GO:0016787">
    <property type="term" value="F:hydrolase activity"/>
    <property type="evidence" value="ECO:0007669"/>
    <property type="project" value="UniProtKB-KW"/>
</dbReference>
<dbReference type="GO" id="GO:0004519">
    <property type="term" value="F:endonuclease activity"/>
    <property type="evidence" value="ECO:0007669"/>
    <property type="project" value="UniProtKB-KW"/>
</dbReference>
<dbReference type="GO" id="GO:0003964">
    <property type="term" value="F:RNA-directed DNA polymerase activity"/>
    <property type="evidence" value="ECO:0007669"/>
    <property type="project" value="UniProtKB-KW"/>
</dbReference>
<dbReference type="Pfam" id="PF17917">
    <property type="entry name" value="RT_RNaseH"/>
    <property type="match status" value="1"/>
</dbReference>
<evidence type="ECO:0000313" key="9">
    <source>
        <dbReference type="Proteomes" id="UP001234989"/>
    </source>
</evidence>
<feature type="domain" description="Reverse transcriptase RNase H-like" evidence="7">
    <location>
        <begin position="80"/>
        <end position="132"/>
    </location>
</feature>
<accession>A0AAF0QLN8</accession>
<dbReference type="InterPro" id="IPR041373">
    <property type="entry name" value="RT_RNaseH"/>
</dbReference>
<keyword evidence="5" id="KW-0378">Hydrolase</keyword>
<evidence type="ECO:0000256" key="3">
    <source>
        <dbReference type="ARBA" id="ARBA00022722"/>
    </source>
</evidence>
<sequence>MYATFKKELPSSSSLIGKDDTNMSGMWGSRPFTRSQAKDLQGLQAMFMKREALEELEDHQITTYNVCVGICGVLMKEGKPLYALVRVLAHWQHYLWHKEFVIRTDHESLKHLKGQSKLNQRHSKWVEFIETFPYVINYKQGKENVVADALSRSMDDTNMSGMYRSRPYKRSQAKDLQGLQAMFMKREALEELEGHQITTYNVCKRSEARFLRLKELLTATPILTLPFEDEAFVALRDRVLVVDGSQATLDPYGVLRFIGRMQHYWWSGIRRNIADYVSCCVCRQQVKAEHLRPGDEFHILPIPECKGDCITIDFAAGLSRTSRRVYSIWVIVDRLTK</sequence>
<keyword evidence="9" id="KW-1185">Reference proteome</keyword>
<keyword evidence="1" id="KW-0808">Transferase</keyword>
<dbReference type="SUPFAM" id="SSF56672">
    <property type="entry name" value="DNA/RNA polymerases"/>
    <property type="match status" value="1"/>
</dbReference>
<dbReference type="CDD" id="cd09274">
    <property type="entry name" value="RNase_HI_RT_Ty3"/>
    <property type="match status" value="1"/>
</dbReference>
<keyword evidence="6" id="KW-0695">RNA-directed DNA polymerase</keyword>
<dbReference type="Proteomes" id="UP001234989">
    <property type="component" value="Chromosome 4"/>
</dbReference>
<evidence type="ECO:0000259" key="7">
    <source>
        <dbReference type="Pfam" id="PF17917"/>
    </source>
</evidence>
<keyword evidence="2" id="KW-0548">Nucleotidyltransferase</keyword>
<evidence type="ECO:0000256" key="4">
    <source>
        <dbReference type="ARBA" id="ARBA00022759"/>
    </source>
</evidence>
<proteinExistence type="predicted"/>
<dbReference type="EMBL" id="CP133615">
    <property type="protein sequence ID" value="WMV24648.1"/>
    <property type="molecule type" value="Genomic_DNA"/>
</dbReference>
<reference evidence="8" key="1">
    <citation type="submission" date="2023-08" db="EMBL/GenBank/DDBJ databases">
        <title>A de novo genome assembly of Solanum verrucosum Schlechtendal, a Mexican diploid species geographically isolated from the other diploid A-genome species in potato relatives.</title>
        <authorList>
            <person name="Hosaka K."/>
        </authorList>
    </citation>
    <scope>NUCLEOTIDE SEQUENCE</scope>
    <source>
        <tissue evidence="8">Young leaves</tissue>
    </source>
</reference>
<organism evidence="8 9">
    <name type="scientific">Solanum verrucosum</name>
    <dbReference type="NCBI Taxonomy" id="315347"/>
    <lineage>
        <taxon>Eukaryota</taxon>
        <taxon>Viridiplantae</taxon>
        <taxon>Streptophyta</taxon>
        <taxon>Embryophyta</taxon>
        <taxon>Tracheophyta</taxon>
        <taxon>Spermatophyta</taxon>
        <taxon>Magnoliopsida</taxon>
        <taxon>eudicotyledons</taxon>
        <taxon>Gunneridae</taxon>
        <taxon>Pentapetalae</taxon>
        <taxon>asterids</taxon>
        <taxon>lamiids</taxon>
        <taxon>Solanales</taxon>
        <taxon>Solanaceae</taxon>
        <taxon>Solanoideae</taxon>
        <taxon>Solaneae</taxon>
        <taxon>Solanum</taxon>
    </lineage>
</organism>
<protein>
    <recommendedName>
        <fullName evidence="7">Reverse transcriptase RNase H-like domain-containing protein</fullName>
    </recommendedName>
</protein>
<dbReference type="InterPro" id="IPR043502">
    <property type="entry name" value="DNA/RNA_pol_sf"/>
</dbReference>
<evidence type="ECO:0000256" key="5">
    <source>
        <dbReference type="ARBA" id="ARBA00022801"/>
    </source>
</evidence>
<gene>
    <name evidence="8" type="ORF">MTR67_018033</name>
</gene>
<keyword evidence="4" id="KW-0255">Endonuclease</keyword>
<evidence type="ECO:0000313" key="8">
    <source>
        <dbReference type="EMBL" id="WMV24648.1"/>
    </source>
</evidence>
<dbReference type="PANTHER" id="PTHR35046:SF9">
    <property type="entry name" value="RNA-DIRECTED DNA POLYMERASE"/>
    <property type="match status" value="1"/>
</dbReference>
<evidence type="ECO:0000256" key="6">
    <source>
        <dbReference type="ARBA" id="ARBA00022918"/>
    </source>
</evidence>
<dbReference type="AlphaFoldDB" id="A0AAF0QLN8"/>
<dbReference type="PANTHER" id="PTHR35046">
    <property type="entry name" value="ZINC KNUCKLE (CCHC-TYPE) FAMILY PROTEIN"/>
    <property type="match status" value="1"/>
</dbReference>
<keyword evidence="3" id="KW-0540">Nuclease</keyword>
<name>A0AAF0QLN8_SOLVR</name>